<dbReference type="Proteomes" id="UP000554482">
    <property type="component" value="Unassembled WGS sequence"/>
</dbReference>
<sequence length="68" mass="7728">MELSGVSQVVFTGNGVKQKKFLARCKRSCTLDGSEKKRFLNPADLAMTRSSHSGWLFRFQNFNVGTWQ</sequence>
<evidence type="ECO:0000313" key="1">
    <source>
        <dbReference type="EMBL" id="KAF5200052.1"/>
    </source>
</evidence>
<evidence type="ECO:0000313" key="2">
    <source>
        <dbReference type="Proteomes" id="UP000554482"/>
    </source>
</evidence>
<comment type="caution">
    <text evidence="1">The sequence shown here is derived from an EMBL/GenBank/DDBJ whole genome shotgun (WGS) entry which is preliminary data.</text>
</comment>
<proteinExistence type="predicted"/>
<organism evidence="1 2">
    <name type="scientific">Thalictrum thalictroides</name>
    <name type="common">Rue-anemone</name>
    <name type="synonym">Anemone thalictroides</name>
    <dbReference type="NCBI Taxonomy" id="46969"/>
    <lineage>
        <taxon>Eukaryota</taxon>
        <taxon>Viridiplantae</taxon>
        <taxon>Streptophyta</taxon>
        <taxon>Embryophyta</taxon>
        <taxon>Tracheophyta</taxon>
        <taxon>Spermatophyta</taxon>
        <taxon>Magnoliopsida</taxon>
        <taxon>Ranunculales</taxon>
        <taxon>Ranunculaceae</taxon>
        <taxon>Thalictroideae</taxon>
        <taxon>Thalictrum</taxon>
    </lineage>
</organism>
<accession>A0A7J6WVE2</accession>
<dbReference type="EMBL" id="JABWDY010011181">
    <property type="protein sequence ID" value="KAF5200052.1"/>
    <property type="molecule type" value="Genomic_DNA"/>
</dbReference>
<name>A0A7J6WVE2_THATH</name>
<dbReference type="AlphaFoldDB" id="A0A7J6WVE2"/>
<protein>
    <submittedName>
        <fullName evidence="1">Uncharacterized protein</fullName>
    </submittedName>
</protein>
<reference evidence="1 2" key="1">
    <citation type="submission" date="2020-06" db="EMBL/GenBank/DDBJ databases">
        <title>Transcriptomic and genomic resources for Thalictrum thalictroides and T. hernandezii: Facilitating candidate gene discovery in an emerging model plant lineage.</title>
        <authorList>
            <person name="Arias T."/>
            <person name="Riano-Pachon D.M."/>
            <person name="Di Stilio V.S."/>
        </authorList>
    </citation>
    <scope>NUCLEOTIDE SEQUENCE [LARGE SCALE GENOMIC DNA]</scope>
    <source>
        <strain evidence="2">cv. WT478/WT964</strain>
        <tissue evidence="1">Leaves</tissue>
    </source>
</reference>
<gene>
    <name evidence="1" type="ORF">FRX31_010361</name>
</gene>
<keyword evidence="2" id="KW-1185">Reference proteome</keyword>